<feature type="region of interest" description="Disordered" evidence="1">
    <location>
        <begin position="1"/>
        <end position="82"/>
    </location>
</feature>
<gene>
    <name evidence="2" type="ORF">QE152_g1559</name>
</gene>
<evidence type="ECO:0008006" key="4">
    <source>
        <dbReference type="Google" id="ProtNLM"/>
    </source>
</evidence>
<dbReference type="AlphaFoldDB" id="A0AAW1N5L6"/>
<dbReference type="Proteomes" id="UP001458880">
    <property type="component" value="Unassembled WGS sequence"/>
</dbReference>
<protein>
    <recommendedName>
        <fullName evidence="4">Protein FAM133-like</fullName>
    </recommendedName>
</protein>
<dbReference type="EMBL" id="JASPKY010000009">
    <property type="protein sequence ID" value="KAK9753866.1"/>
    <property type="molecule type" value="Genomic_DNA"/>
</dbReference>
<sequence length="102" mass="11764">MFESSDSEDGSSSKKKKRKKKKKKHRKKYSSSSSSSSSSEDEEEDRRKKKKHKSELVRENEGNSKVSAAETKPKEVEPGCNHCKQIHNHRNLFTIRSDKDLV</sequence>
<evidence type="ECO:0000313" key="2">
    <source>
        <dbReference type="EMBL" id="KAK9753866.1"/>
    </source>
</evidence>
<proteinExistence type="predicted"/>
<reference evidence="2 3" key="1">
    <citation type="journal article" date="2024" name="BMC Genomics">
        <title>De novo assembly and annotation of Popillia japonica's genome with initial clues to its potential as an invasive pest.</title>
        <authorList>
            <person name="Cucini C."/>
            <person name="Boschi S."/>
            <person name="Funari R."/>
            <person name="Cardaioli E."/>
            <person name="Iannotti N."/>
            <person name="Marturano G."/>
            <person name="Paoli F."/>
            <person name="Bruttini M."/>
            <person name="Carapelli A."/>
            <person name="Frati F."/>
            <person name="Nardi F."/>
        </authorList>
    </citation>
    <scope>NUCLEOTIDE SEQUENCE [LARGE SCALE GENOMIC DNA]</scope>
    <source>
        <strain evidence="2">DMR45628</strain>
    </source>
</reference>
<comment type="caution">
    <text evidence="2">The sequence shown here is derived from an EMBL/GenBank/DDBJ whole genome shotgun (WGS) entry which is preliminary data.</text>
</comment>
<evidence type="ECO:0000313" key="3">
    <source>
        <dbReference type="Proteomes" id="UP001458880"/>
    </source>
</evidence>
<evidence type="ECO:0000256" key="1">
    <source>
        <dbReference type="SAM" id="MobiDB-lite"/>
    </source>
</evidence>
<feature type="compositionally biased region" description="Basic residues" evidence="1">
    <location>
        <begin position="13"/>
        <end position="29"/>
    </location>
</feature>
<name>A0AAW1N5L6_POPJA</name>
<accession>A0AAW1N5L6</accession>
<keyword evidence="3" id="KW-1185">Reference proteome</keyword>
<organism evidence="2 3">
    <name type="scientific">Popillia japonica</name>
    <name type="common">Japanese beetle</name>
    <dbReference type="NCBI Taxonomy" id="7064"/>
    <lineage>
        <taxon>Eukaryota</taxon>
        <taxon>Metazoa</taxon>
        <taxon>Ecdysozoa</taxon>
        <taxon>Arthropoda</taxon>
        <taxon>Hexapoda</taxon>
        <taxon>Insecta</taxon>
        <taxon>Pterygota</taxon>
        <taxon>Neoptera</taxon>
        <taxon>Endopterygota</taxon>
        <taxon>Coleoptera</taxon>
        <taxon>Polyphaga</taxon>
        <taxon>Scarabaeiformia</taxon>
        <taxon>Scarabaeidae</taxon>
        <taxon>Rutelinae</taxon>
        <taxon>Popillia</taxon>
    </lineage>
</organism>